<protein>
    <submittedName>
        <fullName evidence="2">Uncharacterized protein</fullName>
    </submittedName>
</protein>
<evidence type="ECO:0000313" key="3">
    <source>
        <dbReference type="Proteomes" id="UP001602245"/>
    </source>
</evidence>
<comment type="caution">
    <text evidence="2">The sequence shown here is derived from an EMBL/GenBank/DDBJ whole genome shotgun (WGS) entry which is preliminary data.</text>
</comment>
<gene>
    <name evidence="2" type="ORF">ACFY35_07525</name>
</gene>
<dbReference type="Proteomes" id="UP001602245">
    <property type="component" value="Unassembled WGS sequence"/>
</dbReference>
<name>A0ABW6W7H4_9ACTN</name>
<accession>A0ABW6W7H4</accession>
<proteinExistence type="predicted"/>
<dbReference type="EMBL" id="JBIAZU010000001">
    <property type="protein sequence ID" value="MFF5289271.1"/>
    <property type="molecule type" value="Genomic_DNA"/>
</dbReference>
<dbReference type="RefSeq" id="WP_026205266.1">
    <property type="nucleotide sequence ID" value="NZ_JBIAZU010000001.1"/>
</dbReference>
<feature type="compositionally biased region" description="Pro residues" evidence="1">
    <location>
        <begin position="275"/>
        <end position="285"/>
    </location>
</feature>
<organism evidence="2 3">
    <name type="scientific">Paractinoplanes globisporus</name>
    <dbReference type="NCBI Taxonomy" id="113565"/>
    <lineage>
        <taxon>Bacteria</taxon>
        <taxon>Bacillati</taxon>
        <taxon>Actinomycetota</taxon>
        <taxon>Actinomycetes</taxon>
        <taxon>Micromonosporales</taxon>
        <taxon>Micromonosporaceae</taxon>
        <taxon>Paractinoplanes</taxon>
    </lineage>
</organism>
<evidence type="ECO:0000313" key="2">
    <source>
        <dbReference type="EMBL" id="MFF5289271.1"/>
    </source>
</evidence>
<evidence type="ECO:0000256" key="1">
    <source>
        <dbReference type="SAM" id="MobiDB-lite"/>
    </source>
</evidence>
<feature type="compositionally biased region" description="Low complexity" evidence="1">
    <location>
        <begin position="260"/>
        <end position="274"/>
    </location>
</feature>
<feature type="region of interest" description="Disordered" evidence="1">
    <location>
        <begin position="249"/>
        <end position="319"/>
    </location>
</feature>
<sequence length="343" mass="35737">MVRLLVLLGAVVAVYLVLSLFDHAARADVGSIDHIGATDPADSVKAVDAGVGGGAGAGGGAGKVIAEKKLTIPKAHPRPTIKKPEIHSPKIHAPTKIHAPKIQTTRRIQAPSIRAGEAVRRVQVRASKLRAPTSDAVRTAIVRQKALTSVQRSALPEVAELPDLRQAELPALPQLPSLPRFTARPQLPSWPQPPALPQAWAPMMTRTVALFSAPVPHPPLMPPVPGQVRPLVQAPAFASAPGLSGVTEPPAFGLSGVTEPPAAQAQPRTRFPAAPRTPLPAPLPQPDDRSTPAGQARDSGGGNAPAMGTLSSSWRPEMAVGGRRVATDLIARGRTVRYAGPPS</sequence>
<reference evidence="2 3" key="1">
    <citation type="submission" date="2024-10" db="EMBL/GenBank/DDBJ databases">
        <title>The Natural Products Discovery Center: Release of the First 8490 Sequenced Strains for Exploring Actinobacteria Biosynthetic Diversity.</title>
        <authorList>
            <person name="Kalkreuter E."/>
            <person name="Kautsar S.A."/>
            <person name="Yang D."/>
            <person name="Bader C.D."/>
            <person name="Teijaro C.N."/>
            <person name="Fluegel L."/>
            <person name="Davis C.M."/>
            <person name="Simpson J.R."/>
            <person name="Lauterbach L."/>
            <person name="Steele A.D."/>
            <person name="Gui C."/>
            <person name="Meng S."/>
            <person name="Li G."/>
            <person name="Viehrig K."/>
            <person name="Ye F."/>
            <person name="Su P."/>
            <person name="Kiefer A.F."/>
            <person name="Nichols A."/>
            <person name="Cepeda A.J."/>
            <person name="Yan W."/>
            <person name="Fan B."/>
            <person name="Jiang Y."/>
            <person name="Adhikari A."/>
            <person name="Zheng C.-J."/>
            <person name="Schuster L."/>
            <person name="Cowan T.M."/>
            <person name="Smanski M.J."/>
            <person name="Chevrette M.G."/>
            <person name="De Carvalho L.P.S."/>
            <person name="Shen B."/>
        </authorList>
    </citation>
    <scope>NUCLEOTIDE SEQUENCE [LARGE SCALE GENOMIC DNA]</scope>
    <source>
        <strain evidence="2 3">NPDC000087</strain>
    </source>
</reference>
<keyword evidence="3" id="KW-1185">Reference proteome</keyword>